<dbReference type="GO" id="GO:0030663">
    <property type="term" value="C:COPI-coated vesicle membrane"/>
    <property type="evidence" value="ECO:0007669"/>
    <property type="project" value="UniProtKB-SubCell"/>
</dbReference>
<feature type="region of interest" description="Disordered" evidence="6">
    <location>
        <begin position="315"/>
        <end position="341"/>
    </location>
</feature>
<comment type="caution">
    <text evidence="8">The sequence shown here is derived from an EMBL/GenBank/DDBJ whole genome shotgun (WGS) entry which is preliminary data.</text>
</comment>
<dbReference type="GO" id="GO:0032012">
    <property type="term" value="P:regulation of ARF protein signal transduction"/>
    <property type="evidence" value="ECO:0007669"/>
    <property type="project" value="InterPro"/>
</dbReference>
<dbReference type="InterPro" id="IPR032629">
    <property type="entry name" value="DCB_dom"/>
</dbReference>
<dbReference type="InterPro" id="IPR023394">
    <property type="entry name" value="Sec7_C_sf"/>
</dbReference>
<feature type="compositionally biased region" description="Acidic residues" evidence="6">
    <location>
        <begin position="1584"/>
        <end position="1601"/>
    </location>
</feature>
<dbReference type="VEuPathDB" id="FungiDB:C5L36_0C07470"/>
<feature type="compositionally biased region" description="Acidic residues" evidence="6">
    <location>
        <begin position="1"/>
        <end position="11"/>
    </location>
</feature>
<dbReference type="Proteomes" id="UP000029867">
    <property type="component" value="Unassembled WGS sequence"/>
</dbReference>
<dbReference type="PANTHER" id="PTHR10663">
    <property type="entry name" value="GUANYL-NUCLEOTIDE EXCHANGE FACTOR"/>
    <property type="match status" value="1"/>
</dbReference>
<proteinExistence type="predicted"/>
<feature type="compositionally biased region" description="Basic and acidic residues" evidence="6">
    <location>
        <begin position="2005"/>
        <end position="2019"/>
    </location>
</feature>
<dbReference type="Pfam" id="PF09324">
    <property type="entry name" value="Sec7-like_HDS"/>
    <property type="match status" value="1"/>
</dbReference>
<keyword evidence="4" id="KW-0472">Membrane</keyword>
<feature type="region of interest" description="Disordered" evidence="6">
    <location>
        <begin position="1"/>
        <end position="64"/>
    </location>
</feature>
<organism evidence="8 9">
    <name type="scientific">Pichia kudriavzevii</name>
    <name type="common">Yeast</name>
    <name type="synonym">Issatchenkia orientalis</name>
    <dbReference type="NCBI Taxonomy" id="4909"/>
    <lineage>
        <taxon>Eukaryota</taxon>
        <taxon>Fungi</taxon>
        <taxon>Dikarya</taxon>
        <taxon>Ascomycota</taxon>
        <taxon>Saccharomycotina</taxon>
        <taxon>Pichiomycetes</taxon>
        <taxon>Pichiales</taxon>
        <taxon>Pichiaceae</taxon>
        <taxon>Pichia</taxon>
    </lineage>
</organism>
<dbReference type="Pfam" id="PF12783">
    <property type="entry name" value="Sec7-like_HUS"/>
    <property type="match status" value="1"/>
</dbReference>
<dbReference type="Pfam" id="PF16213">
    <property type="entry name" value="DCB"/>
    <property type="match status" value="1"/>
</dbReference>
<reference evidence="9" key="1">
    <citation type="journal article" date="2014" name="Microb. Cell Fact.">
        <title>Exploiting Issatchenkia orientalis SD108 for succinic acid production.</title>
        <authorList>
            <person name="Xiao H."/>
            <person name="Shao Z."/>
            <person name="Jiang Y."/>
            <person name="Dole S."/>
            <person name="Zhao H."/>
        </authorList>
    </citation>
    <scope>NUCLEOTIDE SEQUENCE [LARGE SCALE GENOMIC DNA]</scope>
    <source>
        <strain evidence="9">SD108</strain>
    </source>
</reference>
<dbReference type="Gene3D" id="1.10.1000.11">
    <property type="entry name" value="Arf Nucleotide-binding Site Opener,domain 2"/>
    <property type="match status" value="1"/>
</dbReference>
<name>A0A099NVU1_PICKU</name>
<dbReference type="Pfam" id="PF01369">
    <property type="entry name" value="Sec7"/>
    <property type="match status" value="1"/>
</dbReference>
<dbReference type="CDD" id="cd00171">
    <property type="entry name" value="Sec7"/>
    <property type="match status" value="1"/>
</dbReference>
<dbReference type="PROSITE" id="PS50190">
    <property type="entry name" value="SEC7"/>
    <property type="match status" value="1"/>
</dbReference>
<protein>
    <recommendedName>
        <fullName evidence="7">SEC7 domain-containing protein</fullName>
    </recommendedName>
</protein>
<dbReference type="FunFam" id="1.10.220.20:FF:000002">
    <property type="entry name" value="Brefeldin A-inhibited guanine nucleotide-exchange protein 1"/>
    <property type="match status" value="1"/>
</dbReference>
<gene>
    <name evidence="8" type="ORF">JL09_g3956</name>
</gene>
<evidence type="ECO:0000313" key="8">
    <source>
        <dbReference type="EMBL" id="KGK36893.1"/>
    </source>
</evidence>
<dbReference type="InterPro" id="IPR000904">
    <property type="entry name" value="Sec7_dom"/>
</dbReference>
<dbReference type="PANTHER" id="PTHR10663:SF375">
    <property type="entry name" value="LD29171P"/>
    <property type="match status" value="1"/>
</dbReference>
<evidence type="ECO:0000259" key="7">
    <source>
        <dbReference type="PROSITE" id="PS50190"/>
    </source>
</evidence>
<dbReference type="eggNOG" id="KOG0929">
    <property type="taxonomic scope" value="Eukaryota"/>
</dbReference>
<evidence type="ECO:0000256" key="6">
    <source>
        <dbReference type="SAM" id="MobiDB-lite"/>
    </source>
</evidence>
<sequence length="2050" mass="232362">MSDIEIQEENDQLPSVKPAHDTPADNEDRRQHPEIEVQLEHADEEEEVEGNGRPGNDATDMPESIRTDQRSVYSMSNMSPVKKKLTNTSSHLNESASISFLRSSFEQLISIKDIMKKHQDIVQKSTTVIGTLKAGHMPEENIIFEPLKLACEQSNIEAKVLALDCLSKIFTFNLFNKPIFWDYKGTKPKVVSSNEDLEAGLDSGTNNGKVLLIEAAVNTVISCFEGEGTDERVELQIVRVLTGTVVNESMPIHGKVLLQVVRQINNIFLLSLSPVNQSIAQAALIQIVDTVYGKVSKLRNKKKITTKLGNGFTPQDQSKGTLVNSDSHTENDHISNGNENGQSMTLQQLQDTSNDNVQLTTEEVLGDDDELYVKDAFLIFRSISNLASKVIEVESLDMRSHQVRVKMLSLHIIHMIIKNYSDVFADKEHLIFNKNSSESTALVDGIRKYLCLALSRNATSQLSSVYEITMEIYWLMIKNLRSEFKFEIPVFLDEIYFPVCEMKTSVPYQKRYVLNMIYKICSDPKILVEFYLNYDCDTVLPNLCEKIIDHLAKHALQRVDATTQQKASFKLFQKMELASQKFDIIPELNSSKLTSTAPNPDVTMNFPNDFALKMISIDCIVSFLQSLNISCGTPLEYFSDDNQMVSLDELKTISSEMRLRTGSITSGSISRVSLNHSDSQVNTPTIAESEETLGTKQFDSAKQRKTALLEGIRLFNFSPKKGIAFLERNGFLNTKDPSTIAKFIIDNPNLDKTQVGEYLGGSKEENISVMHAFVDIMDFKNKSFLDALRSFLQHFRLPGESQVIDRFMLKFAEKYVNDNPKVFANADTVYVLSYSVILLNTDQHSAQVKKRMTLDDFIKNNKGIDDGKDLDPKFLEEVYKDIQNNEIILNSEQQAVMISNDVSASQPLLSNPFFGRNYAKEAYTKVTKVLSKNTENTVISLGKNARKNLRYFTSDSASNPEHVRSMFDNLWMSLLAGLTPPFKDYDDEDVADVLLLGIRLSIHMSCIFDIDYARTSFIRALVQFTNMNNPEDMKDKNIKAIYTILEIAIDDNSYLKSSWRDIFITISQVERLRLLSKGVDGSSIPDLINARLSKKSLDIKKHEQHSGFFSAISGGKKVSVSEQAFLNHVNQKLPTEMVNKINTTELDVRIDKVFSKSSEIQGDGIFDFVSGLVEVAREEIKSSGDSQEPRMFCLQKMVDFCYYNMSRIRLQWSEIWKVMNQEFNEFGCSSNNAVAFFAIDSLRQLSERFFSIEELAHFKFQKEFLRPFDYIIINNPSLDVKQMVLDCIQYLILKNSKDIRSGWTTILETLAHAAYCIDSEKFVSCGLKSVQQILETHLDAIEEQNGYSALVECLCEYGKNERYQKVGLRALSMINLLVEKTGNEVDIRVGDDDYLNDRWFPLLLSFHSIIMEGTDLEVRSKALNFLFDGLITHGKNFDEEFWRKVWLELLFPIFDILKRHGEINIIQNEGLWVWLSSTMIQALRKMVLLFTTFFNDLHSIVDDFMSLLISCICQDNDAISKIGISCLKDLIIENITKFDDDKWERIIKTFSTLFKITTAKELFELDPKNIKPNGARSPCNGDENNNDEDEIDNEDSEEESEQAYSEITPEKTFSSQEIVVKCVLHLHMIQLLSELFDDDKFYACIPYKHLISLSKLLEGSYQFSRDFNEDYNLRVRLWNSGVVDKLPNLLKQETSSVGVYISILFRLYCDEDKVDNEGRVKIVSTLIPLSNALFARATEFQQRQEFKNLQSWIPVVIEVLQALTELKDEDFRRACPVTYGHVISLFQGNISEGLQGVLRSYLTRNLYALLGNDVSGDEGDFVAPVEIVAPLKSTKKSGTPPKADKSKAKGGKPKASANEAGVKFTNKNRDASAPKSTQRKGGKDKKFDRHSRTGRTDTKKAEHQRLGDEVEAQIEGEEDAEAEIEEETGEAKPQLRSAADFFAELQASNLNKNSKAAAPSSSINEEDLLVKSQEAYISGTTEKKVRSKAKKEKVFLDVNVTVTDGFERPERPQRSDFQKGSRKPKGKKFAGKPKDASKKNVLTEQNFPAL</sequence>
<dbReference type="InterPro" id="IPR046455">
    <property type="entry name" value="Sec7/BIG1-like_C"/>
</dbReference>
<dbReference type="GO" id="GO:0015031">
    <property type="term" value="P:protein transport"/>
    <property type="evidence" value="ECO:0007669"/>
    <property type="project" value="UniProtKB-KW"/>
</dbReference>
<dbReference type="InterPro" id="IPR035999">
    <property type="entry name" value="Sec7_dom_sf"/>
</dbReference>
<evidence type="ECO:0000256" key="4">
    <source>
        <dbReference type="ARBA" id="ARBA00023136"/>
    </source>
</evidence>
<feature type="region of interest" description="Disordered" evidence="6">
    <location>
        <begin position="1833"/>
        <end position="1936"/>
    </location>
</feature>
<dbReference type="InterPro" id="IPR016024">
    <property type="entry name" value="ARM-type_fold"/>
</dbReference>
<feature type="compositionally biased region" description="Acidic residues" evidence="6">
    <location>
        <begin position="1909"/>
        <end position="1928"/>
    </location>
</feature>
<dbReference type="Gene3D" id="6.10.140.1040">
    <property type="match status" value="1"/>
</dbReference>
<evidence type="ECO:0000256" key="3">
    <source>
        <dbReference type="ARBA" id="ARBA00022927"/>
    </source>
</evidence>
<comment type="subcellular location">
    <subcellularLocation>
        <location evidence="5">Cytoplasmic vesicle</location>
        <location evidence="5">COPI-coated vesicle membrane</location>
    </subcellularLocation>
</comment>
<feature type="region of interest" description="Disordered" evidence="6">
    <location>
        <begin position="1573"/>
        <end position="1609"/>
    </location>
</feature>
<keyword evidence="3" id="KW-0653">Protein transport</keyword>
<feature type="compositionally biased region" description="Polar residues" evidence="6">
    <location>
        <begin position="315"/>
        <end position="326"/>
    </location>
</feature>
<keyword evidence="1" id="KW-0813">Transport</keyword>
<feature type="compositionally biased region" description="Basic and acidic residues" evidence="6">
    <location>
        <begin position="1884"/>
        <end position="1908"/>
    </location>
</feature>
<dbReference type="Gene3D" id="1.10.220.20">
    <property type="match status" value="1"/>
</dbReference>
<dbReference type="FunFam" id="1.10.1000.11:FF:000003">
    <property type="entry name" value="Brefeldin A-inhibited guanine nucleotide-exchange protein 1"/>
    <property type="match status" value="1"/>
</dbReference>
<evidence type="ECO:0000256" key="5">
    <source>
        <dbReference type="ARBA" id="ARBA00060451"/>
    </source>
</evidence>
<dbReference type="Pfam" id="PF20252">
    <property type="entry name" value="BIG2_C"/>
    <property type="match status" value="1"/>
</dbReference>
<feature type="compositionally biased region" description="Polar residues" evidence="6">
    <location>
        <begin position="2040"/>
        <end position="2050"/>
    </location>
</feature>
<feature type="compositionally biased region" description="Basic residues" evidence="6">
    <location>
        <begin position="2020"/>
        <end position="2031"/>
    </location>
</feature>
<dbReference type="InterPro" id="IPR032691">
    <property type="entry name" value="Mon2/Sec7/BIG1-like_HUS"/>
</dbReference>
<dbReference type="HOGENOM" id="CLU_000691_1_1_1"/>
<evidence type="ECO:0000256" key="2">
    <source>
        <dbReference type="ARBA" id="ARBA00022490"/>
    </source>
</evidence>
<dbReference type="SUPFAM" id="SSF48425">
    <property type="entry name" value="Sec7 domain"/>
    <property type="match status" value="1"/>
</dbReference>
<feature type="domain" description="SEC7" evidence="7">
    <location>
        <begin position="697"/>
        <end position="885"/>
    </location>
</feature>
<dbReference type="EMBL" id="JQFK01000050">
    <property type="protein sequence ID" value="KGK36893.1"/>
    <property type="molecule type" value="Genomic_DNA"/>
</dbReference>
<evidence type="ECO:0000256" key="1">
    <source>
        <dbReference type="ARBA" id="ARBA00022448"/>
    </source>
</evidence>
<dbReference type="InterPro" id="IPR015403">
    <property type="entry name" value="Mon2/Sec7/BIG1-like_HDS"/>
</dbReference>
<keyword evidence="2" id="KW-0963">Cytoplasm</keyword>
<evidence type="ECO:0000313" key="9">
    <source>
        <dbReference type="Proteomes" id="UP000029867"/>
    </source>
</evidence>
<dbReference type="SUPFAM" id="SSF48371">
    <property type="entry name" value="ARM repeat"/>
    <property type="match status" value="1"/>
</dbReference>
<dbReference type="GO" id="GO:0005085">
    <property type="term" value="F:guanyl-nucleotide exchange factor activity"/>
    <property type="evidence" value="ECO:0007669"/>
    <property type="project" value="InterPro"/>
</dbReference>
<feature type="region of interest" description="Disordered" evidence="6">
    <location>
        <begin position="2005"/>
        <end position="2050"/>
    </location>
</feature>
<dbReference type="SMART" id="SM00222">
    <property type="entry name" value="Sec7"/>
    <property type="match status" value="1"/>
</dbReference>
<feature type="compositionally biased region" description="Basic and acidic residues" evidence="6">
    <location>
        <begin position="18"/>
        <end position="41"/>
    </location>
</feature>
<accession>A0A099NVU1</accession>